<reference evidence="1" key="1">
    <citation type="submission" date="2020-08" db="EMBL/GenBank/DDBJ databases">
        <title>Multicomponent nature underlies the extraordinary mechanical properties of spider dragline silk.</title>
        <authorList>
            <person name="Kono N."/>
            <person name="Nakamura H."/>
            <person name="Mori M."/>
            <person name="Yoshida Y."/>
            <person name="Ohtoshi R."/>
            <person name="Malay A.D."/>
            <person name="Moran D.A.P."/>
            <person name="Tomita M."/>
            <person name="Numata K."/>
            <person name="Arakawa K."/>
        </authorList>
    </citation>
    <scope>NUCLEOTIDE SEQUENCE</scope>
</reference>
<keyword evidence="2" id="KW-1185">Reference proteome</keyword>
<proteinExistence type="predicted"/>
<dbReference type="Proteomes" id="UP000886998">
    <property type="component" value="Unassembled WGS sequence"/>
</dbReference>
<comment type="caution">
    <text evidence="1">The sequence shown here is derived from an EMBL/GenBank/DDBJ whole genome shotgun (WGS) entry which is preliminary data.</text>
</comment>
<accession>A0A8X6YB84</accession>
<dbReference type="EMBL" id="BMAV01016827">
    <property type="protein sequence ID" value="GFY67936.1"/>
    <property type="molecule type" value="Genomic_DNA"/>
</dbReference>
<dbReference type="AlphaFoldDB" id="A0A8X6YB84"/>
<gene>
    <name evidence="1" type="ORF">TNIN_305201</name>
</gene>
<protein>
    <submittedName>
        <fullName evidence="1">Uncharacterized protein</fullName>
    </submittedName>
</protein>
<evidence type="ECO:0000313" key="2">
    <source>
        <dbReference type="Proteomes" id="UP000886998"/>
    </source>
</evidence>
<name>A0A8X6YB84_9ARAC</name>
<sequence length="131" mass="15246">MRHLVPLWNPYQKRLVMWNQQLIILVFPNWCVISHTNEADKGPCKVLFISDNPQTLTKRVVLDEAQPAWLYLLSTVTFGDPWKCRMVLSQLLRTTSIQRLCNCLPHCVLIDSTKRKVVASFQQNMSFCTLL</sequence>
<evidence type="ECO:0000313" key="1">
    <source>
        <dbReference type="EMBL" id="GFY67936.1"/>
    </source>
</evidence>
<organism evidence="1 2">
    <name type="scientific">Trichonephila inaurata madagascariensis</name>
    <dbReference type="NCBI Taxonomy" id="2747483"/>
    <lineage>
        <taxon>Eukaryota</taxon>
        <taxon>Metazoa</taxon>
        <taxon>Ecdysozoa</taxon>
        <taxon>Arthropoda</taxon>
        <taxon>Chelicerata</taxon>
        <taxon>Arachnida</taxon>
        <taxon>Araneae</taxon>
        <taxon>Araneomorphae</taxon>
        <taxon>Entelegynae</taxon>
        <taxon>Araneoidea</taxon>
        <taxon>Nephilidae</taxon>
        <taxon>Trichonephila</taxon>
        <taxon>Trichonephila inaurata</taxon>
    </lineage>
</organism>